<accession>A0A5B7GGX3</accession>
<sequence>MEEKENKADLCGPSSSSSYSSSCLSFPSSTLLLPHPLSPSTSQHPLLSSSPFHSTSSIISITRPTDATTLMPLCISHITTSLYLLSFTPSSTSTIPYFYKTSLSNRTTTPHPTPCQPSTCPCRVPRQSSVSQQEVMAGTRKTVVVA</sequence>
<keyword evidence="2" id="KW-1185">Reference proteome</keyword>
<reference evidence="1 2" key="1">
    <citation type="submission" date="2019-05" db="EMBL/GenBank/DDBJ databases">
        <title>Another draft genome of Portunus trituberculatus and its Hox gene families provides insights of decapod evolution.</title>
        <authorList>
            <person name="Jeong J.-H."/>
            <person name="Song I."/>
            <person name="Kim S."/>
            <person name="Choi T."/>
            <person name="Kim D."/>
            <person name="Ryu S."/>
            <person name="Kim W."/>
        </authorList>
    </citation>
    <scope>NUCLEOTIDE SEQUENCE [LARGE SCALE GENOMIC DNA]</scope>
    <source>
        <tissue evidence="1">Muscle</tissue>
    </source>
</reference>
<name>A0A5B7GGX3_PORTR</name>
<evidence type="ECO:0000313" key="1">
    <source>
        <dbReference type="EMBL" id="MPC56527.1"/>
    </source>
</evidence>
<protein>
    <submittedName>
        <fullName evidence="1">Uncharacterized protein</fullName>
    </submittedName>
</protein>
<proteinExistence type="predicted"/>
<gene>
    <name evidence="1" type="ORF">E2C01_050489</name>
</gene>
<dbReference type="AlphaFoldDB" id="A0A5B7GGX3"/>
<evidence type="ECO:0000313" key="2">
    <source>
        <dbReference type="Proteomes" id="UP000324222"/>
    </source>
</evidence>
<comment type="caution">
    <text evidence="1">The sequence shown here is derived from an EMBL/GenBank/DDBJ whole genome shotgun (WGS) entry which is preliminary data.</text>
</comment>
<organism evidence="1 2">
    <name type="scientific">Portunus trituberculatus</name>
    <name type="common">Swimming crab</name>
    <name type="synonym">Neptunus trituberculatus</name>
    <dbReference type="NCBI Taxonomy" id="210409"/>
    <lineage>
        <taxon>Eukaryota</taxon>
        <taxon>Metazoa</taxon>
        <taxon>Ecdysozoa</taxon>
        <taxon>Arthropoda</taxon>
        <taxon>Crustacea</taxon>
        <taxon>Multicrustacea</taxon>
        <taxon>Malacostraca</taxon>
        <taxon>Eumalacostraca</taxon>
        <taxon>Eucarida</taxon>
        <taxon>Decapoda</taxon>
        <taxon>Pleocyemata</taxon>
        <taxon>Brachyura</taxon>
        <taxon>Eubrachyura</taxon>
        <taxon>Portunoidea</taxon>
        <taxon>Portunidae</taxon>
        <taxon>Portuninae</taxon>
        <taxon>Portunus</taxon>
    </lineage>
</organism>
<dbReference type="EMBL" id="VSRR010014009">
    <property type="protein sequence ID" value="MPC56527.1"/>
    <property type="molecule type" value="Genomic_DNA"/>
</dbReference>
<dbReference type="Proteomes" id="UP000324222">
    <property type="component" value="Unassembled WGS sequence"/>
</dbReference>